<dbReference type="GO" id="GO:0003700">
    <property type="term" value="F:DNA-binding transcription factor activity"/>
    <property type="evidence" value="ECO:0007669"/>
    <property type="project" value="InterPro"/>
</dbReference>
<dbReference type="CDD" id="cd00018">
    <property type="entry name" value="AP2"/>
    <property type="match status" value="1"/>
</dbReference>
<keyword evidence="10" id="KW-1185">Reference proteome</keyword>
<dbReference type="SUPFAM" id="SSF54171">
    <property type="entry name" value="DNA-binding domain"/>
    <property type="match status" value="1"/>
</dbReference>
<dbReference type="FunFam" id="3.30.730.10:FF:000005">
    <property type="entry name" value="ethylene-responsive transcription factor RAP2-11"/>
    <property type="match status" value="1"/>
</dbReference>
<evidence type="ECO:0000256" key="5">
    <source>
        <dbReference type="ARBA" id="ARBA00023242"/>
    </source>
</evidence>
<evidence type="ECO:0000256" key="2">
    <source>
        <dbReference type="ARBA" id="ARBA00023015"/>
    </source>
</evidence>
<reference evidence="9 10" key="1">
    <citation type="submission" date="2024-01" db="EMBL/GenBank/DDBJ databases">
        <title>The complete chloroplast genome sequence of Lithospermum erythrorhizon: insights into the phylogenetic relationship among Boraginaceae species and the maternal lineages of purple gromwells.</title>
        <authorList>
            <person name="Okada T."/>
            <person name="Watanabe K."/>
        </authorList>
    </citation>
    <scope>NUCLEOTIDE SEQUENCE [LARGE SCALE GENOMIC DNA]</scope>
</reference>
<feature type="region of interest" description="Disordered" evidence="7">
    <location>
        <begin position="131"/>
        <end position="151"/>
    </location>
</feature>
<dbReference type="Proteomes" id="UP001454036">
    <property type="component" value="Unassembled WGS sequence"/>
</dbReference>
<dbReference type="PANTHER" id="PTHR31194:SF197">
    <property type="entry name" value="OS12G0582900 PROTEIN"/>
    <property type="match status" value="1"/>
</dbReference>
<organism evidence="9 10">
    <name type="scientific">Lithospermum erythrorhizon</name>
    <name type="common">Purple gromwell</name>
    <name type="synonym">Lithospermum officinale var. erythrorhizon</name>
    <dbReference type="NCBI Taxonomy" id="34254"/>
    <lineage>
        <taxon>Eukaryota</taxon>
        <taxon>Viridiplantae</taxon>
        <taxon>Streptophyta</taxon>
        <taxon>Embryophyta</taxon>
        <taxon>Tracheophyta</taxon>
        <taxon>Spermatophyta</taxon>
        <taxon>Magnoliopsida</taxon>
        <taxon>eudicotyledons</taxon>
        <taxon>Gunneridae</taxon>
        <taxon>Pentapetalae</taxon>
        <taxon>asterids</taxon>
        <taxon>lamiids</taxon>
        <taxon>Boraginales</taxon>
        <taxon>Boraginaceae</taxon>
        <taxon>Boraginoideae</taxon>
        <taxon>Lithospermeae</taxon>
        <taxon>Lithospermum</taxon>
    </lineage>
</organism>
<dbReference type="PROSITE" id="PS51032">
    <property type="entry name" value="AP2_ERF"/>
    <property type="match status" value="1"/>
</dbReference>
<keyword evidence="3 9" id="KW-0238">DNA-binding</keyword>
<feature type="region of interest" description="Disordered" evidence="7">
    <location>
        <begin position="353"/>
        <end position="393"/>
    </location>
</feature>
<feature type="domain" description="AP2/ERF" evidence="8">
    <location>
        <begin position="43"/>
        <end position="100"/>
    </location>
</feature>
<comment type="similarity">
    <text evidence="6">Belongs to the AP2/ERF transcription factor family. ERF subfamily.</text>
</comment>
<dbReference type="InterPro" id="IPR050913">
    <property type="entry name" value="AP2/ERF_ERF"/>
</dbReference>
<protein>
    <submittedName>
        <fullName evidence="9">DNA-binding transcription factor</fullName>
    </submittedName>
</protein>
<evidence type="ECO:0000313" key="9">
    <source>
        <dbReference type="EMBL" id="GAA0187113.1"/>
    </source>
</evidence>
<comment type="subcellular location">
    <subcellularLocation>
        <location evidence="1">Nucleus</location>
    </subcellularLocation>
</comment>
<dbReference type="EMBL" id="BAABME010014368">
    <property type="protein sequence ID" value="GAA0187113.1"/>
    <property type="molecule type" value="Genomic_DNA"/>
</dbReference>
<dbReference type="GO" id="GO:0005634">
    <property type="term" value="C:nucleus"/>
    <property type="evidence" value="ECO:0007669"/>
    <property type="project" value="UniProtKB-SubCell"/>
</dbReference>
<proteinExistence type="inferred from homology"/>
<dbReference type="Gene3D" id="3.30.730.10">
    <property type="entry name" value="AP2/ERF domain"/>
    <property type="match status" value="1"/>
</dbReference>
<comment type="caution">
    <text evidence="9">The sequence shown here is derived from an EMBL/GenBank/DDBJ whole genome shotgun (WGS) entry which is preliminary data.</text>
</comment>
<accession>A0AAV3RZK0</accession>
<evidence type="ECO:0000259" key="8">
    <source>
        <dbReference type="PROSITE" id="PS51032"/>
    </source>
</evidence>
<evidence type="ECO:0000256" key="7">
    <source>
        <dbReference type="SAM" id="MobiDB-lite"/>
    </source>
</evidence>
<dbReference type="PANTHER" id="PTHR31194">
    <property type="entry name" value="SHN SHINE , DNA BINDING / TRANSCRIPTION FACTOR"/>
    <property type="match status" value="1"/>
</dbReference>
<dbReference type="Pfam" id="PF00847">
    <property type="entry name" value="AP2"/>
    <property type="match status" value="1"/>
</dbReference>
<evidence type="ECO:0000256" key="4">
    <source>
        <dbReference type="ARBA" id="ARBA00023163"/>
    </source>
</evidence>
<dbReference type="PRINTS" id="PR00367">
    <property type="entry name" value="ETHRSPELEMNT"/>
</dbReference>
<sequence length="417" mass="46755">MGSDNVEEDNSNDSIEDRVWDQMRNDPSAAAMLFQGARRARNGYIGVRRRPSGRWVAEIKDTIQKVRVWLGTFDTAEEAARAYDEAACLLRGVNTRTNFMPRLPSSNPSPALSSKVTKLLLSKLKARNRSCSNVPMESRDRGSPVHDSSHDAWGDSGEVLTSYVEMNQEMSDNYQTQFSSLCDIASSNFSEISDNSSHMSTGTSTSEFIFTRNGSYQEVQGSCLTTPNEVNYSLDDFLELLNTEYQVADERKGKALNHEDHILGEQKEEVEGQENRVNHLQKVDFQFLDDAPQAPFNVSAFQAAKEMSEQIVQENPVNKNLLIGDAMIQRKYERSLSASLYAFNGLPEFLVANHGSNNEEKPSMEPQQLSESRNDQQSLSEIEISPSSSSLSGHDWNDEYSMWNSLDLPTITKPFVG</sequence>
<dbReference type="SMART" id="SM00380">
    <property type="entry name" value="AP2"/>
    <property type="match status" value="1"/>
</dbReference>
<keyword evidence="2" id="KW-0805">Transcription regulation</keyword>
<keyword evidence="5" id="KW-0539">Nucleus</keyword>
<gene>
    <name evidence="9" type="ORF">LIER_34401</name>
</gene>
<dbReference type="InterPro" id="IPR036955">
    <property type="entry name" value="AP2/ERF_dom_sf"/>
</dbReference>
<feature type="compositionally biased region" description="Polar residues" evidence="7">
    <location>
        <begin position="365"/>
        <end position="377"/>
    </location>
</feature>
<evidence type="ECO:0000256" key="6">
    <source>
        <dbReference type="ARBA" id="ARBA00024343"/>
    </source>
</evidence>
<keyword evidence="4" id="KW-0804">Transcription</keyword>
<dbReference type="AlphaFoldDB" id="A0AAV3RZK0"/>
<evidence type="ECO:0000313" key="10">
    <source>
        <dbReference type="Proteomes" id="UP001454036"/>
    </source>
</evidence>
<feature type="compositionally biased region" description="Basic and acidic residues" evidence="7">
    <location>
        <begin position="137"/>
        <end position="151"/>
    </location>
</feature>
<dbReference type="InterPro" id="IPR016177">
    <property type="entry name" value="DNA-bd_dom_sf"/>
</dbReference>
<name>A0AAV3RZK0_LITER</name>
<evidence type="ECO:0000256" key="1">
    <source>
        <dbReference type="ARBA" id="ARBA00004123"/>
    </source>
</evidence>
<evidence type="ECO:0000256" key="3">
    <source>
        <dbReference type="ARBA" id="ARBA00023125"/>
    </source>
</evidence>
<dbReference type="GO" id="GO:0003677">
    <property type="term" value="F:DNA binding"/>
    <property type="evidence" value="ECO:0007669"/>
    <property type="project" value="UniProtKB-KW"/>
</dbReference>
<feature type="compositionally biased region" description="Low complexity" evidence="7">
    <location>
        <begin position="378"/>
        <end position="392"/>
    </location>
</feature>
<dbReference type="InterPro" id="IPR001471">
    <property type="entry name" value="AP2/ERF_dom"/>
</dbReference>